<dbReference type="AlphaFoldDB" id="A0A831RWR7"/>
<dbReference type="EMBL" id="DRLF01000218">
    <property type="protein sequence ID" value="HEC06404.1"/>
    <property type="molecule type" value="Genomic_DNA"/>
</dbReference>
<reference evidence="1" key="1">
    <citation type="journal article" date="2020" name="mSystems">
        <title>Genome- and Community-Level Interaction Insights into Carbon Utilization and Element Cycling Functions of Hydrothermarchaeota in Hydrothermal Sediment.</title>
        <authorList>
            <person name="Zhou Z."/>
            <person name="Liu Y."/>
            <person name="Xu W."/>
            <person name="Pan J."/>
            <person name="Luo Z.H."/>
            <person name="Li M."/>
        </authorList>
    </citation>
    <scope>NUCLEOTIDE SEQUENCE [LARGE SCALE GENOMIC DNA]</scope>
    <source>
        <strain evidence="1">HyVt-458</strain>
    </source>
</reference>
<organism evidence="1">
    <name type="scientific">Thiolapillus brandeum</name>
    <dbReference type="NCBI Taxonomy" id="1076588"/>
    <lineage>
        <taxon>Bacteria</taxon>
        <taxon>Pseudomonadati</taxon>
        <taxon>Pseudomonadota</taxon>
        <taxon>Gammaproteobacteria</taxon>
        <taxon>Chromatiales</taxon>
        <taxon>Sedimenticolaceae</taxon>
        <taxon>Thiolapillus</taxon>
    </lineage>
</organism>
<sequence>MTLDRARELILEQLQFRSGYNRNSVRMILAEVQKLHGQGAVDQLIRELELEQRFDLKPGSDFSGLR</sequence>
<evidence type="ECO:0000313" key="1">
    <source>
        <dbReference type="EMBL" id="HEC06404.1"/>
    </source>
</evidence>
<accession>A0A831RWR7</accession>
<comment type="caution">
    <text evidence="1">The sequence shown here is derived from an EMBL/GenBank/DDBJ whole genome shotgun (WGS) entry which is preliminary data.</text>
</comment>
<proteinExistence type="predicted"/>
<protein>
    <submittedName>
        <fullName evidence="1">Uncharacterized protein</fullName>
    </submittedName>
</protein>
<dbReference type="Proteomes" id="UP000886339">
    <property type="component" value="Unassembled WGS sequence"/>
</dbReference>
<gene>
    <name evidence="1" type="ORF">ENJ12_06115</name>
</gene>
<name>A0A831RWR7_9GAMM</name>